<organism evidence="12 13">
    <name type="scientific">Salinimonas marina</name>
    <dbReference type="NCBI Taxonomy" id="2785918"/>
    <lineage>
        <taxon>Bacteria</taxon>
        <taxon>Pseudomonadati</taxon>
        <taxon>Pseudomonadota</taxon>
        <taxon>Gammaproteobacteria</taxon>
        <taxon>Alteromonadales</taxon>
        <taxon>Alteromonadaceae</taxon>
        <taxon>Alteromonas/Salinimonas group</taxon>
        <taxon>Salinimonas</taxon>
    </lineage>
</organism>
<dbReference type="UniPathway" id="UPA00219"/>
<keyword evidence="7" id="KW-0067">ATP-binding</keyword>
<dbReference type="Gene3D" id="3.90.190.20">
    <property type="entry name" value="Mur ligase, C-terminal domain"/>
    <property type="match status" value="1"/>
</dbReference>
<feature type="binding site" evidence="7">
    <location>
        <position position="167"/>
    </location>
    <ligand>
        <name>UDP-N-acetyl-alpha-D-muramoyl-L-alanyl-D-glutamate</name>
        <dbReference type="ChEBI" id="CHEBI:83900"/>
    </ligand>
</feature>
<feature type="binding site" evidence="7">
    <location>
        <begin position="120"/>
        <end position="126"/>
    </location>
    <ligand>
        <name>ATP</name>
        <dbReference type="ChEBI" id="CHEBI:30616"/>
    </ligand>
</feature>
<feature type="modified residue" description="N6-carboxylysine" evidence="7">
    <location>
        <position position="235"/>
    </location>
</feature>
<dbReference type="HAMAP" id="MF_00208">
    <property type="entry name" value="MurE"/>
    <property type="match status" value="1"/>
</dbReference>
<dbReference type="SUPFAM" id="SSF53623">
    <property type="entry name" value="MurD-like peptide ligases, catalytic domain"/>
    <property type="match status" value="1"/>
</dbReference>
<dbReference type="Proteomes" id="UP000595095">
    <property type="component" value="Chromosome"/>
</dbReference>
<dbReference type="SUPFAM" id="SSF53244">
    <property type="entry name" value="MurD-like peptide ligases, peptide-binding domain"/>
    <property type="match status" value="1"/>
</dbReference>
<name>A0A7S9DYE7_9ALTE</name>
<evidence type="ECO:0000256" key="4">
    <source>
        <dbReference type="ARBA" id="ARBA00022984"/>
    </source>
</evidence>
<dbReference type="PANTHER" id="PTHR23135">
    <property type="entry name" value="MUR LIGASE FAMILY MEMBER"/>
    <property type="match status" value="1"/>
</dbReference>
<dbReference type="EC" id="6.3.2.-" evidence="7"/>
<dbReference type="NCBIfam" id="NF001126">
    <property type="entry name" value="PRK00139.1-4"/>
    <property type="match status" value="1"/>
</dbReference>
<dbReference type="GO" id="GO:0000287">
    <property type="term" value="F:magnesium ion binding"/>
    <property type="evidence" value="ECO:0007669"/>
    <property type="project" value="UniProtKB-UniRule"/>
</dbReference>
<dbReference type="GO" id="GO:0071555">
    <property type="term" value="P:cell wall organization"/>
    <property type="evidence" value="ECO:0007669"/>
    <property type="project" value="UniProtKB-KW"/>
</dbReference>
<reference evidence="12 13" key="1">
    <citation type="submission" date="2020-11" db="EMBL/GenBank/DDBJ databases">
        <title>Complete genome sequence for Salinimonas sp. strain G2-b.</title>
        <authorList>
            <person name="Park S.-J."/>
        </authorList>
    </citation>
    <scope>NUCLEOTIDE SEQUENCE [LARGE SCALE GENOMIC DNA]</scope>
    <source>
        <strain evidence="12 13">G2-b</strain>
    </source>
</reference>
<feature type="binding site" evidence="7">
    <location>
        <position position="195"/>
    </location>
    <ligand>
        <name>UDP-N-acetyl-alpha-D-muramoyl-L-alanyl-D-glutamate</name>
        <dbReference type="ChEBI" id="CHEBI:83900"/>
    </ligand>
</feature>
<dbReference type="InterPro" id="IPR000713">
    <property type="entry name" value="Mur_ligase_N"/>
</dbReference>
<dbReference type="InterPro" id="IPR013221">
    <property type="entry name" value="Mur_ligase_cen"/>
</dbReference>
<dbReference type="GO" id="GO:0005524">
    <property type="term" value="F:ATP binding"/>
    <property type="evidence" value="ECO:0007669"/>
    <property type="project" value="UniProtKB-UniRule"/>
</dbReference>
<dbReference type="GO" id="GO:0051301">
    <property type="term" value="P:cell division"/>
    <property type="evidence" value="ECO:0007669"/>
    <property type="project" value="UniProtKB-KW"/>
</dbReference>
<dbReference type="GO" id="GO:0005737">
    <property type="term" value="C:cytoplasm"/>
    <property type="evidence" value="ECO:0007669"/>
    <property type="project" value="UniProtKB-SubCell"/>
</dbReference>
<evidence type="ECO:0000259" key="11">
    <source>
        <dbReference type="Pfam" id="PF08245"/>
    </source>
</evidence>
<keyword evidence="2 7" id="KW-0132">Cell division</keyword>
<dbReference type="RefSeq" id="WP_195811359.1">
    <property type="nucleotide sequence ID" value="NZ_CP064795.1"/>
</dbReference>
<evidence type="ECO:0000259" key="9">
    <source>
        <dbReference type="Pfam" id="PF01225"/>
    </source>
</evidence>
<comment type="similarity">
    <text evidence="1 7">Belongs to the MurCDEF family. MurE subfamily.</text>
</comment>
<dbReference type="GO" id="GO:0016881">
    <property type="term" value="F:acid-amino acid ligase activity"/>
    <property type="evidence" value="ECO:0007669"/>
    <property type="project" value="UniProtKB-UniRule"/>
</dbReference>
<keyword evidence="7 12" id="KW-0436">Ligase</keyword>
<keyword evidence="7" id="KW-0963">Cytoplasm</keyword>
<comment type="function">
    <text evidence="7">Catalyzes the addition of an amino acid to the nucleotide precursor UDP-N-acetylmuramoyl-L-alanyl-D-glutamate (UMAG) in the biosynthesis of bacterial cell-wall peptidoglycan.</text>
</comment>
<dbReference type="InterPro" id="IPR005761">
    <property type="entry name" value="UDP-N-AcMur-Glu-dNH2Pim_ligase"/>
</dbReference>
<feature type="binding site" evidence="7">
    <location>
        <position position="203"/>
    </location>
    <ligand>
        <name>UDP-N-acetyl-alpha-D-muramoyl-L-alanyl-D-glutamate</name>
        <dbReference type="ChEBI" id="CHEBI:83900"/>
    </ligand>
</feature>
<evidence type="ECO:0000259" key="10">
    <source>
        <dbReference type="Pfam" id="PF02875"/>
    </source>
</evidence>
<comment type="cofactor">
    <cofactor evidence="7">
        <name>Mg(2+)</name>
        <dbReference type="ChEBI" id="CHEBI:18420"/>
    </cofactor>
</comment>
<dbReference type="SUPFAM" id="SSF63418">
    <property type="entry name" value="MurE/MurF N-terminal domain"/>
    <property type="match status" value="1"/>
</dbReference>
<dbReference type="NCBIfam" id="TIGR01085">
    <property type="entry name" value="murE"/>
    <property type="match status" value="1"/>
</dbReference>
<keyword evidence="13" id="KW-1185">Reference proteome</keyword>
<keyword evidence="7" id="KW-0460">Magnesium</keyword>
<evidence type="ECO:0000256" key="1">
    <source>
        <dbReference type="ARBA" id="ARBA00005898"/>
    </source>
</evidence>
<comment type="subcellular location">
    <subcellularLocation>
        <location evidence="7 8">Cytoplasm</location>
    </subcellularLocation>
</comment>
<evidence type="ECO:0000256" key="5">
    <source>
        <dbReference type="ARBA" id="ARBA00023306"/>
    </source>
</evidence>
<evidence type="ECO:0000313" key="12">
    <source>
        <dbReference type="EMBL" id="QPG06282.1"/>
    </source>
</evidence>
<feature type="domain" description="Mur ligase central" evidence="11">
    <location>
        <begin position="118"/>
        <end position="332"/>
    </location>
</feature>
<accession>A0A7S9DYE7</accession>
<evidence type="ECO:0000256" key="8">
    <source>
        <dbReference type="RuleBase" id="RU004135"/>
    </source>
</evidence>
<dbReference type="InterPro" id="IPR036565">
    <property type="entry name" value="Mur-like_cat_sf"/>
</dbReference>
<keyword evidence="4 7" id="KW-0573">Peptidoglycan synthesis</keyword>
<gene>
    <name evidence="7" type="primary">murE</name>
    <name evidence="12" type="ORF">IT774_03525</name>
</gene>
<evidence type="ECO:0000256" key="7">
    <source>
        <dbReference type="HAMAP-Rule" id="MF_00208"/>
    </source>
</evidence>
<dbReference type="InterPro" id="IPR036615">
    <property type="entry name" value="Mur_ligase_C_dom_sf"/>
</dbReference>
<feature type="binding site" evidence="7">
    <location>
        <position position="33"/>
    </location>
    <ligand>
        <name>UDP-N-acetyl-alpha-D-muramoyl-L-alanyl-D-glutamate</name>
        <dbReference type="ChEBI" id="CHEBI:83900"/>
    </ligand>
</feature>
<comment type="caution">
    <text evidence="7">Lacks conserved residue(s) required for the propagation of feature annotation.</text>
</comment>
<feature type="domain" description="Mur ligase C-terminal" evidence="10">
    <location>
        <begin position="354"/>
        <end position="480"/>
    </location>
</feature>
<dbReference type="EMBL" id="CP064795">
    <property type="protein sequence ID" value="QPG06282.1"/>
    <property type="molecule type" value="Genomic_DNA"/>
</dbReference>
<dbReference type="Pfam" id="PF08245">
    <property type="entry name" value="Mur_ligase_M"/>
    <property type="match status" value="1"/>
</dbReference>
<protein>
    <recommendedName>
        <fullName evidence="7">UDP-N-acetylmuramyl-tripeptide synthetase</fullName>
        <ecNumber evidence="7">6.3.2.-</ecNumber>
    </recommendedName>
    <alternativeName>
        <fullName evidence="7">UDP-MurNAc-tripeptide synthetase</fullName>
    </alternativeName>
</protein>
<comment type="PTM">
    <text evidence="7">Carboxylation is probably crucial for Mg(2+) binding and, consequently, for the gamma-phosphate positioning of ATP.</text>
</comment>
<evidence type="ECO:0000256" key="2">
    <source>
        <dbReference type="ARBA" id="ARBA00022618"/>
    </source>
</evidence>
<feature type="binding site" evidence="7">
    <location>
        <position position="201"/>
    </location>
    <ligand>
        <name>UDP-N-acetyl-alpha-D-muramoyl-L-alanyl-D-glutamate</name>
        <dbReference type="ChEBI" id="CHEBI:83900"/>
    </ligand>
</feature>
<keyword evidence="5 7" id="KW-0131">Cell cycle</keyword>
<dbReference type="Gene3D" id="3.40.1390.10">
    <property type="entry name" value="MurE/MurF, N-terminal domain"/>
    <property type="match status" value="1"/>
</dbReference>
<dbReference type="InterPro" id="IPR035911">
    <property type="entry name" value="MurE/MurF_N"/>
</dbReference>
<dbReference type="Pfam" id="PF01225">
    <property type="entry name" value="Mur_ligase"/>
    <property type="match status" value="1"/>
</dbReference>
<dbReference type="Gene3D" id="3.40.1190.10">
    <property type="entry name" value="Mur-like, catalytic domain"/>
    <property type="match status" value="1"/>
</dbReference>
<dbReference type="InterPro" id="IPR004101">
    <property type="entry name" value="Mur_ligase_C"/>
</dbReference>
<proteinExistence type="inferred from homology"/>
<feature type="binding site" evidence="7">
    <location>
        <begin position="168"/>
        <end position="169"/>
    </location>
    <ligand>
        <name>UDP-N-acetyl-alpha-D-muramoyl-L-alanyl-D-glutamate</name>
        <dbReference type="ChEBI" id="CHEBI:83900"/>
    </ligand>
</feature>
<dbReference type="GO" id="GO:0008360">
    <property type="term" value="P:regulation of cell shape"/>
    <property type="evidence" value="ECO:0007669"/>
    <property type="project" value="UniProtKB-KW"/>
</dbReference>
<keyword evidence="6 7" id="KW-0961">Cell wall biogenesis/degradation</keyword>
<dbReference type="AlphaFoldDB" id="A0A7S9DYE7"/>
<dbReference type="KEGG" id="smaa:IT774_03525"/>
<sequence>MVANAFTQSIRPLLAKFGIEAPDIRLDGLAIDSRQVTPRHGFIALKGHERDGREFIPQAISLGAKVILAQTEDSEAHGAMEMRGGTVIVHLFDLPVMLSSLAAAFYDYPASKLDSIAVTGTNGKTSVVQLISQITSLLGTRCAAIGTLGSGVYEGASTRWTPSPADNTTPDAIAMQALLANFVLHEVRQVAFEASSHAIVQGRLSQVKTDIAVFTNLSRDHLDYHHSMENYAAAKRGLLRQPGLQSLVVNIDDPEAQNWLDNAPATVERILTSMAPDEPRLPHYRHCVATNVQYHQAGVQFTLQSSWGTHEVNIPLLGAFNVRNILSAVSVALVQGEAFDRIIQVLPRLKPVDGRMEVFEFTGHANVVVDYAHTPDALEKVLQSARAHTRARVWCVFGCGGDRDKGKRPLMGAAAEQYADHIVITNDNSRSESPQAIADDIRTGLSQPGQAVFVEEREAAVRYCLDNAQPEDLIIVAGKGHEEYQIIGESKNKYNERAVIARLQMEYNT</sequence>
<dbReference type="GO" id="GO:0009252">
    <property type="term" value="P:peptidoglycan biosynthetic process"/>
    <property type="evidence" value="ECO:0007669"/>
    <property type="project" value="UniProtKB-UniRule"/>
</dbReference>
<keyword evidence="3 7" id="KW-0133">Cell shape</keyword>
<dbReference type="PANTHER" id="PTHR23135:SF4">
    <property type="entry name" value="UDP-N-ACETYLMURAMOYL-L-ALANYL-D-GLUTAMATE--2,6-DIAMINOPIMELATE LIGASE MURE HOMOLOG, CHLOROPLASTIC"/>
    <property type="match status" value="1"/>
</dbReference>
<comment type="pathway">
    <text evidence="7 8">Cell wall biogenesis; peptidoglycan biosynthesis.</text>
</comment>
<feature type="domain" description="Mur ligase N-terminal catalytic" evidence="9">
    <location>
        <begin position="27"/>
        <end position="106"/>
    </location>
</feature>
<dbReference type="Pfam" id="PF02875">
    <property type="entry name" value="Mur_ligase_C"/>
    <property type="match status" value="1"/>
</dbReference>
<evidence type="ECO:0000256" key="3">
    <source>
        <dbReference type="ARBA" id="ARBA00022960"/>
    </source>
</evidence>
<evidence type="ECO:0000256" key="6">
    <source>
        <dbReference type="ARBA" id="ARBA00023316"/>
    </source>
</evidence>
<evidence type="ECO:0000313" key="13">
    <source>
        <dbReference type="Proteomes" id="UP000595095"/>
    </source>
</evidence>
<keyword evidence="7" id="KW-0547">Nucleotide-binding</keyword>